<evidence type="ECO:0000313" key="1">
    <source>
        <dbReference type="EMBL" id="JAH05337.1"/>
    </source>
</evidence>
<reference evidence="1" key="1">
    <citation type="submission" date="2014-11" db="EMBL/GenBank/DDBJ databases">
        <authorList>
            <person name="Amaro Gonzalez C."/>
        </authorList>
    </citation>
    <scope>NUCLEOTIDE SEQUENCE</scope>
</reference>
<sequence length="20" mass="2443">MTFKFVFFCYNYLMCGVCLI</sequence>
<proteinExistence type="predicted"/>
<dbReference type="AlphaFoldDB" id="A0A0E9PM36"/>
<dbReference type="EMBL" id="GBXM01103240">
    <property type="protein sequence ID" value="JAH05337.1"/>
    <property type="molecule type" value="Transcribed_RNA"/>
</dbReference>
<organism evidence="1">
    <name type="scientific">Anguilla anguilla</name>
    <name type="common">European freshwater eel</name>
    <name type="synonym">Muraena anguilla</name>
    <dbReference type="NCBI Taxonomy" id="7936"/>
    <lineage>
        <taxon>Eukaryota</taxon>
        <taxon>Metazoa</taxon>
        <taxon>Chordata</taxon>
        <taxon>Craniata</taxon>
        <taxon>Vertebrata</taxon>
        <taxon>Euteleostomi</taxon>
        <taxon>Actinopterygii</taxon>
        <taxon>Neopterygii</taxon>
        <taxon>Teleostei</taxon>
        <taxon>Anguilliformes</taxon>
        <taxon>Anguillidae</taxon>
        <taxon>Anguilla</taxon>
    </lineage>
</organism>
<reference evidence="1" key="2">
    <citation type="journal article" date="2015" name="Fish Shellfish Immunol.">
        <title>Early steps in the European eel (Anguilla anguilla)-Vibrio vulnificus interaction in the gills: Role of the RtxA13 toxin.</title>
        <authorList>
            <person name="Callol A."/>
            <person name="Pajuelo D."/>
            <person name="Ebbesson L."/>
            <person name="Teles M."/>
            <person name="MacKenzie S."/>
            <person name="Amaro C."/>
        </authorList>
    </citation>
    <scope>NUCLEOTIDE SEQUENCE</scope>
</reference>
<name>A0A0E9PM36_ANGAN</name>
<accession>A0A0E9PM36</accession>
<protein>
    <submittedName>
        <fullName evidence="1">Uncharacterized protein</fullName>
    </submittedName>
</protein>